<proteinExistence type="predicted"/>
<comment type="caution">
    <text evidence="6">The sequence shown here is derived from an EMBL/GenBank/DDBJ whole genome shotgun (WGS) entry which is preliminary data.</text>
</comment>
<evidence type="ECO:0000313" key="7">
    <source>
        <dbReference type="Proteomes" id="UP000013097"/>
    </source>
</evidence>
<dbReference type="InterPro" id="IPR009061">
    <property type="entry name" value="DNA-bd_dom_put_sf"/>
</dbReference>
<gene>
    <name evidence="6" type="ORF">HMPREF1092_02056</name>
</gene>
<accession>N9Y0I2</accession>
<dbReference type="Gene3D" id="1.10.1660.10">
    <property type="match status" value="1"/>
</dbReference>
<protein>
    <recommendedName>
        <fullName evidence="5">HTH merR-type domain-containing protein</fullName>
    </recommendedName>
</protein>
<keyword evidence="2" id="KW-0805">Transcription regulation</keyword>
<dbReference type="GO" id="GO:0003677">
    <property type="term" value="F:DNA binding"/>
    <property type="evidence" value="ECO:0007669"/>
    <property type="project" value="UniProtKB-KW"/>
</dbReference>
<dbReference type="GO" id="GO:0003700">
    <property type="term" value="F:DNA-binding transcription factor activity"/>
    <property type="evidence" value="ECO:0007669"/>
    <property type="project" value="InterPro"/>
</dbReference>
<evidence type="ECO:0000259" key="5">
    <source>
        <dbReference type="PROSITE" id="PS50937"/>
    </source>
</evidence>
<evidence type="ECO:0000256" key="4">
    <source>
        <dbReference type="ARBA" id="ARBA00023163"/>
    </source>
</evidence>
<dbReference type="Proteomes" id="UP000013097">
    <property type="component" value="Unassembled WGS sequence"/>
</dbReference>
<dbReference type="InterPro" id="IPR047057">
    <property type="entry name" value="MerR_fam"/>
</dbReference>
<dbReference type="PANTHER" id="PTHR30204:SF69">
    <property type="entry name" value="MERR-FAMILY TRANSCRIPTIONAL REGULATOR"/>
    <property type="match status" value="1"/>
</dbReference>
<dbReference type="SMART" id="SM00422">
    <property type="entry name" value="HTH_MERR"/>
    <property type="match status" value="1"/>
</dbReference>
<evidence type="ECO:0000256" key="2">
    <source>
        <dbReference type="ARBA" id="ARBA00023015"/>
    </source>
</evidence>
<dbReference type="PROSITE" id="PS50937">
    <property type="entry name" value="HTH_MERR_2"/>
    <property type="match status" value="1"/>
</dbReference>
<dbReference type="HOGENOM" id="CLU_060077_8_0_9"/>
<dbReference type="CDD" id="cd01109">
    <property type="entry name" value="HTH_YyaN"/>
    <property type="match status" value="1"/>
</dbReference>
<feature type="domain" description="HTH merR-type" evidence="5">
    <location>
        <begin position="1"/>
        <end position="70"/>
    </location>
</feature>
<reference evidence="6 7" key="1">
    <citation type="submission" date="2013-01" db="EMBL/GenBank/DDBJ databases">
        <title>The Genome Sequence of Clostridium colicanis 209318.</title>
        <authorList>
            <consortium name="The Broad Institute Genome Sequencing Platform"/>
            <person name="Earl A."/>
            <person name="Ward D."/>
            <person name="Feldgarden M."/>
            <person name="Gevers D."/>
            <person name="Courvalin P."/>
            <person name="Lambert T."/>
            <person name="Walker B."/>
            <person name="Young S.K."/>
            <person name="Zeng Q."/>
            <person name="Gargeya S."/>
            <person name="Fitzgerald M."/>
            <person name="Haas B."/>
            <person name="Abouelleil A."/>
            <person name="Alvarado L."/>
            <person name="Arachchi H.M."/>
            <person name="Berlin A.M."/>
            <person name="Chapman S.B."/>
            <person name="Dewar J."/>
            <person name="Goldberg J."/>
            <person name="Griggs A."/>
            <person name="Gujja S."/>
            <person name="Hansen M."/>
            <person name="Howarth C."/>
            <person name="Imamovic A."/>
            <person name="Larimer J."/>
            <person name="McCowan C."/>
            <person name="Murphy C."/>
            <person name="Neiman D."/>
            <person name="Pearson M."/>
            <person name="Priest M."/>
            <person name="Roberts A."/>
            <person name="Saif S."/>
            <person name="Shea T."/>
            <person name="Sisk P."/>
            <person name="Sykes S."/>
            <person name="Wortman J."/>
            <person name="Nusbaum C."/>
            <person name="Birren B."/>
        </authorList>
    </citation>
    <scope>NUCLEOTIDE SEQUENCE [LARGE SCALE GENOMIC DNA]</scope>
    <source>
        <strain evidence="6 7">209318</strain>
    </source>
</reference>
<dbReference type="PANTHER" id="PTHR30204">
    <property type="entry name" value="REDOX-CYCLING DRUG-SENSING TRANSCRIPTIONAL ACTIVATOR SOXR"/>
    <property type="match status" value="1"/>
</dbReference>
<dbReference type="SUPFAM" id="SSF46955">
    <property type="entry name" value="Putative DNA-binding domain"/>
    <property type="match status" value="1"/>
</dbReference>
<dbReference type="eggNOG" id="COG0789">
    <property type="taxonomic scope" value="Bacteria"/>
</dbReference>
<keyword evidence="3" id="KW-0238">DNA-binding</keyword>
<evidence type="ECO:0000256" key="3">
    <source>
        <dbReference type="ARBA" id="ARBA00023125"/>
    </source>
</evidence>
<dbReference type="AlphaFoldDB" id="N9Y0I2"/>
<evidence type="ECO:0000256" key="1">
    <source>
        <dbReference type="ARBA" id="ARBA00022491"/>
    </source>
</evidence>
<dbReference type="EMBL" id="AGYT01000009">
    <property type="protein sequence ID" value="ENZ01347.1"/>
    <property type="molecule type" value="Genomic_DNA"/>
</dbReference>
<keyword evidence="4" id="KW-0804">Transcription</keyword>
<organism evidence="6 7">
    <name type="scientific">Clostridium thermobutyricum</name>
    <dbReference type="NCBI Taxonomy" id="29372"/>
    <lineage>
        <taxon>Bacteria</taxon>
        <taxon>Bacillati</taxon>
        <taxon>Bacillota</taxon>
        <taxon>Clostridia</taxon>
        <taxon>Eubacteriales</taxon>
        <taxon>Clostridiaceae</taxon>
        <taxon>Clostridium</taxon>
    </lineage>
</organism>
<dbReference type="InterPro" id="IPR000551">
    <property type="entry name" value="MerR-type_HTH_dom"/>
</dbReference>
<dbReference type="PATRIC" id="fig|999411.4.peg.2022"/>
<dbReference type="RefSeq" id="WP_002598549.1">
    <property type="nucleotide sequence ID" value="NZ_KB850956.1"/>
</dbReference>
<keyword evidence="7" id="KW-1185">Reference proteome</keyword>
<keyword evidence="1" id="KW-0678">Repressor</keyword>
<evidence type="ECO:0000313" key="6">
    <source>
        <dbReference type="EMBL" id="ENZ01347.1"/>
    </source>
</evidence>
<dbReference type="Pfam" id="PF13411">
    <property type="entry name" value="MerR_1"/>
    <property type="match status" value="1"/>
</dbReference>
<sequence>MYTTKEACEQVGISYETLKFYCKEGLVPNVKRDKNNYRKFDEKNIAWLKGIQSLRKCGMSIKDIKVYMNYCLKGESTIPERKEMLDKSKDFLLKQIEEISESINFINSKQTFYDDVLSGKIKYISNLIEVED</sequence>
<name>N9Y0I2_9CLOT</name>